<feature type="region of interest" description="Disordered" evidence="1">
    <location>
        <begin position="69"/>
        <end position="105"/>
    </location>
</feature>
<organism evidence="2 3">
    <name type="scientific">Prymnesium parvum</name>
    <name type="common">Toxic golden alga</name>
    <dbReference type="NCBI Taxonomy" id="97485"/>
    <lineage>
        <taxon>Eukaryota</taxon>
        <taxon>Haptista</taxon>
        <taxon>Haptophyta</taxon>
        <taxon>Prymnesiophyceae</taxon>
        <taxon>Prymnesiales</taxon>
        <taxon>Prymnesiaceae</taxon>
        <taxon>Prymnesium</taxon>
    </lineage>
</organism>
<name>A0AB34JNX3_PRYPA</name>
<dbReference type="AlphaFoldDB" id="A0AB34JNX3"/>
<dbReference type="EMBL" id="JBGBPQ010000006">
    <property type="protein sequence ID" value="KAL1522427.1"/>
    <property type="molecule type" value="Genomic_DNA"/>
</dbReference>
<keyword evidence="3" id="KW-1185">Reference proteome</keyword>
<gene>
    <name evidence="2" type="ORF">AB1Y20_017417</name>
</gene>
<feature type="region of interest" description="Disordered" evidence="1">
    <location>
        <begin position="1"/>
        <end position="56"/>
    </location>
</feature>
<reference evidence="2 3" key="1">
    <citation type="journal article" date="2024" name="Science">
        <title>Giant polyketide synthase enzymes in the biosynthesis of giant marine polyether toxins.</title>
        <authorList>
            <person name="Fallon T.R."/>
            <person name="Shende V.V."/>
            <person name="Wierzbicki I.H."/>
            <person name="Pendleton A.L."/>
            <person name="Watervoot N.F."/>
            <person name="Auber R.P."/>
            <person name="Gonzalez D.J."/>
            <person name="Wisecaver J.H."/>
            <person name="Moore B.S."/>
        </authorList>
    </citation>
    <scope>NUCLEOTIDE SEQUENCE [LARGE SCALE GENOMIC DNA]</scope>
    <source>
        <strain evidence="2 3">12B1</strain>
    </source>
</reference>
<protein>
    <submittedName>
        <fullName evidence="2">Uncharacterized protein</fullName>
    </submittedName>
</protein>
<accession>A0AB34JNX3</accession>
<proteinExistence type="predicted"/>
<evidence type="ECO:0000256" key="1">
    <source>
        <dbReference type="SAM" id="MobiDB-lite"/>
    </source>
</evidence>
<evidence type="ECO:0000313" key="2">
    <source>
        <dbReference type="EMBL" id="KAL1522427.1"/>
    </source>
</evidence>
<dbReference type="Proteomes" id="UP001515480">
    <property type="component" value="Unassembled WGS sequence"/>
</dbReference>
<feature type="compositionally biased region" description="Polar residues" evidence="1">
    <location>
        <begin position="75"/>
        <end position="92"/>
    </location>
</feature>
<comment type="caution">
    <text evidence="2">The sequence shown here is derived from an EMBL/GenBank/DDBJ whole genome shotgun (WGS) entry which is preliminary data.</text>
</comment>
<sequence>MAGFSLESCGKRRHEAPPPDDASAMQERIKRLRIANGGDANQLLPRLPESNALRTPHPGLARAWALSQPRAGADQDQQQFSAHGANSFSSVPPSLHLPHQQPQQQQQIQMQQQLQNLQQQARDAQQQEHMHQYLLQQDHNYAAMNAMLRQLHVERVLAGMRKPWIEEEDEQLL</sequence>
<evidence type="ECO:0000313" key="3">
    <source>
        <dbReference type="Proteomes" id="UP001515480"/>
    </source>
</evidence>